<keyword evidence="1" id="KW-0472">Membrane</keyword>
<name>A0ABQ4U5D4_9HYPH</name>
<keyword evidence="1" id="KW-0812">Transmembrane</keyword>
<evidence type="ECO:0000313" key="3">
    <source>
        <dbReference type="Proteomes" id="UP001055057"/>
    </source>
</evidence>
<dbReference type="Proteomes" id="UP001055057">
    <property type="component" value="Unassembled WGS sequence"/>
</dbReference>
<accession>A0ABQ4U5D4</accession>
<evidence type="ECO:0000313" key="2">
    <source>
        <dbReference type="EMBL" id="GJE62654.1"/>
    </source>
</evidence>
<proteinExistence type="predicted"/>
<comment type="caution">
    <text evidence="2">The sequence shown here is derived from an EMBL/GenBank/DDBJ whole genome shotgun (WGS) entry which is preliminary data.</text>
</comment>
<reference evidence="2" key="2">
    <citation type="submission" date="2021-08" db="EMBL/GenBank/DDBJ databases">
        <authorList>
            <person name="Tani A."/>
            <person name="Ola A."/>
            <person name="Ogura Y."/>
            <person name="Katsura K."/>
            <person name="Hayashi T."/>
        </authorList>
    </citation>
    <scope>NUCLEOTIDE SEQUENCE</scope>
    <source>
        <strain evidence="2">DSM 23632</strain>
    </source>
</reference>
<sequence length="59" mass="6449">MSDGLFAAFDIGLVFALAFGLALWQLVAVRRSIRRDRTPRRTAQLRGLAVGLRPPVALA</sequence>
<gene>
    <name evidence="2" type="ORF">MPOCJGCO_4788</name>
</gene>
<keyword evidence="3" id="KW-1185">Reference proteome</keyword>
<evidence type="ECO:0000256" key="1">
    <source>
        <dbReference type="SAM" id="Phobius"/>
    </source>
</evidence>
<keyword evidence="1" id="KW-1133">Transmembrane helix</keyword>
<organism evidence="2 3">
    <name type="scientific">Methylobacterium trifolii</name>
    <dbReference type="NCBI Taxonomy" id="1003092"/>
    <lineage>
        <taxon>Bacteria</taxon>
        <taxon>Pseudomonadati</taxon>
        <taxon>Pseudomonadota</taxon>
        <taxon>Alphaproteobacteria</taxon>
        <taxon>Hyphomicrobiales</taxon>
        <taxon>Methylobacteriaceae</taxon>
        <taxon>Methylobacterium</taxon>
    </lineage>
</organism>
<protein>
    <submittedName>
        <fullName evidence="2">Uncharacterized protein</fullName>
    </submittedName>
</protein>
<reference evidence="2" key="1">
    <citation type="journal article" date="2021" name="Front. Microbiol.">
        <title>Comprehensive Comparative Genomics and Phenotyping of Methylobacterium Species.</title>
        <authorList>
            <person name="Alessa O."/>
            <person name="Ogura Y."/>
            <person name="Fujitani Y."/>
            <person name="Takami H."/>
            <person name="Hayashi T."/>
            <person name="Sahin N."/>
            <person name="Tani A."/>
        </authorList>
    </citation>
    <scope>NUCLEOTIDE SEQUENCE</scope>
    <source>
        <strain evidence="2">DSM 23632</strain>
    </source>
</reference>
<dbReference type="EMBL" id="BPRB01000368">
    <property type="protein sequence ID" value="GJE62654.1"/>
    <property type="molecule type" value="Genomic_DNA"/>
</dbReference>
<dbReference type="RefSeq" id="WP_238185292.1">
    <property type="nucleotide sequence ID" value="NZ_BPRB01000368.1"/>
</dbReference>
<feature type="transmembrane region" description="Helical" evidence="1">
    <location>
        <begin position="6"/>
        <end position="27"/>
    </location>
</feature>